<evidence type="ECO:0000313" key="3">
    <source>
        <dbReference type="Proteomes" id="UP000184222"/>
    </source>
</evidence>
<name>A0A1L4BRG5_9GAMM</name>
<proteinExistence type="predicted"/>
<feature type="chain" id="PRO_5013381042" description="DOMON domain-containing protein" evidence="1">
    <location>
        <begin position="22"/>
        <end position="188"/>
    </location>
</feature>
<dbReference type="OrthoDB" id="5605567at2"/>
<dbReference type="KEGG" id="frx:F7310_03260"/>
<reference evidence="2 3" key="1">
    <citation type="journal article" date="2016" name="Appl. Environ. Microbiol.">
        <title>Whole genome relationships among Francisella bacteria of diverse origin define new species and provide specific regions for detection.</title>
        <authorList>
            <person name="Challacombe J.F."/>
            <person name="Petersen J.M."/>
            <person name="Gallegos-Graves V."/>
            <person name="Hodge D."/>
            <person name="Pillai S."/>
            <person name="Kuske C.R."/>
        </authorList>
    </citation>
    <scope>NUCLEOTIDE SEQUENCE [LARGE SCALE GENOMIC DNA]</scope>
    <source>
        <strain evidence="3">TX07-7310</strain>
    </source>
</reference>
<gene>
    <name evidence="2" type="ORF">F7310_03260</name>
</gene>
<dbReference type="RefSeq" id="WP_072711746.1">
    <property type="nucleotide sequence ID" value="NZ_CP016796.1"/>
</dbReference>
<dbReference type="AlphaFoldDB" id="A0A1L4BRG5"/>
<accession>A0A1L4BRG5</accession>
<evidence type="ECO:0008006" key="4">
    <source>
        <dbReference type="Google" id="ProtNLM"/>
    </source>
</evidence>
<dbReference type="EMBL" id="CP016796">
    <property type="protein sequence ID" value="API86430.1"/>
    <property type="molecule type" value="Genomic_DNA"/>
</dbReference>
<organism evidence="2 3">
    <name type="scientific">Francisella uliginis</name>
    <dbReference type="NCBI Taxonomy" id="573570"/>
    <lineage>
        <taxon>Bacteria</taxon>
        <taxon>Pseudomonadati</taxon>
        <taxon>Pseudomonadota</taxon>
        <taxon>Gammaproteobacteria</taxon>
        <taxon>Thiotrichales</taxon>
        <taxon>Francisellaceae</taxon>
        <taxon>Francisella</taxon>
    </lineage>
</organism>
<feature type="signal peptide" evidence="1">
    <location>
        <begin position="1"/>
        <end position="21"/>
    </location>
</feature>
<dbReference type="STRING" id="573570.F7310_03260"/>
<keyword evidence="3" id="KW-1185">Reference proteome</keyword>
<evidence type="ECO:0000256" key="1">
    <source>
        <dbReference type="SAM" id="SignalP"/>
    </source>
</evidence>
<keyword evidence="1" id="KW-0732">Signal</keyword>
<sequence length="188" mass="20700">MKKLILTSLFLSISISTLAYADSPKSNICPSDLKYKNINMKDMNFKYAKYNDYICATLKVNLDKNKAWKNQGSGWFAAGFGAPTMKGANMFIFVPQKSNGNDVKYNVFANVGGGYGPTKPLDTKPKEGQIDVLASSLGEVEFVLYPEKVANLADNGTIDMIFSHSKAGVYKFIPPHVSAYGDKKMIIK</sequence>
<protein>
    <recommendedName>
        <fullName evidence="4">DOMON domain-containing protein</fullName>
    </recommendedName>
</protein>
<dbReference type="Proteomes" id="UP000184222">
    <property type="component" value="Chromosome"/>
</dbReference>
<evidence type="ECO:0000313" key="2">
    <source>
        <dbReference type="EMBL" id="API86430.1"/>
    </source>
</evidence>